<evidence type="ECO:0000256" key="1">
    <source>
        <dbReference type="SAM" id="MobiDB-lite"/>
    </source>
</evidence>
<dbReference type="Proteomes" id="UP000467840">
    <property type="component" value="Chromosome 9"/>
</dbReference>
<evidence type="ECO:0000313" key="2">
    <source>
        <dbReference type="EMBL" id="KAF2308329.1"/>
    </source>
</evidence>
<comment type="caution">
    <text evidence="2">The sequence shown here is derived from an EMBL/GenBank/DDBJ whole genome shotgun (WGS) entry which is preliminary data.</text>
</comment>
<feature type="compositionally biased region" description="Basic and acidic residues" evidence="1">
    <location>
        <begin position="166"/>
        <end position="178"/>
    </location>
</feature>
<name>A0A6A6M8Q2_HEVBR</name>
<evidence type="ECO:0000313" key="3">
    <source>
        <dbReference type="Proteomes" id="UP000467840"/>
    </source>
</evidence>
<organism evidence="2 3">
    <name type="scientific">Hevea brasiliensis</name>
    <name type="common">Para rubber tree</name>
    <name type="synonym">Siphonia brasiliensis</name>
    <dbReference type="NCBI Taxonomy" id="3981"/>
    <lineage>
        <taxon>Eukaryota</taxon>
        <taxon>Viridiplantae</taxon>
        <taxon>Streptophyta</taxon>
        <taxon>Embryophyta</taxon>
        <taxon>Tracheophyta</taxon>
        <taxon>Spermatophyta</taxon>
        <taxon>Magnoliopsida</taxon>
        <taxon>eudicotyledons</taxon>
        <taxon>Gunneridae</taxon>
        <taxon>Pentapetalae</taxon>
        <taxon>rosids</taxon>
        <taxon>fabids</taxon>
        <taxon>Malpighiales</taxon>
        <taxon>Euphorbiaceae</taxon>
        <taxon>Crotonoideae</taxon>
        <taxon>Micrandreae</taxon>
        <taxon>Hevea</taxon>
    </lineage>
</organism>
<evidence type="ECO:0008006" key="4">
    <source>
        <dbReference type="Google" id="ProtNLM"/>
    </source>
</evidence>
<feature type="region of interest" description="Disordered" evidence="1">
    <location>
        <begin position="165"/>
        <end position="186"/>
    </location>
</feature>
<gene>
    <name evidence="2" type="ORF">GH714_040013</name>
</gene>
<keyword evidence="3" id="KW-1185">Reference proteome</keyword>
<accession>A0A6A6M8Q2</accession>
<sequence>MKITSNRSVKKLFLSQQAYVEKVVKRFNMNNAKPVTVLFAAHFKLSVDMSPKIDEEMEHIYSVPYLSHHRDMEMGSSYYGNHLALMVKTVVFSEKTLFWLLLLIGSLNNCVTANPEAHKANMPGYNRVMYRATNPSNPTPVRAVEVDSAQGLAATTTAIVFPWSHSEQHHEQDDDQQKNDSIASPFPGILLVNSRRM</sequence>
<proteinExistence type="predicted"/>
<protein>
    <recommendedName>
        <fullName evidence="4">Reverse transcriptase Ty1/copia-type domain-containing protein</fullName>
    </recommendedName>
</protein>
<reference evidence="2 3" key="1">
    <citation type="journal article" date="2020" name="Mol. Plant">
        <title>The Chromosome-Based Rubber Tree Genome Provides New Insights into Spurge Genome Evolution and Rubber Biosynthesis.</title>
        <authorList>
            <person name="Liu J."/>
            <person name="Shi C."/>
            <person name="Shi C.C."/>
            <person name="Li W."/>
            <person name="Zhang Q.J."/>
            <person name="Zhang Y."/>
            <person name="Li K."/>
            <person name="Lu H.F."/>
            <person name="Shi C."/>
            <person name="Zhu S.T."/>
            <person name="Xiao Z.Y."/>
            <person name="Nan H."/>
            <person name="Yue Y."/>
            <person name="Zhu X.G."/>
            <person name="Wu Y."/>
            <person name="Hong X.N."/>
            <person name="Fan G.Y."/>
            <person name="Tong Y."/>
            <person name="Zhang D."/>
            <person name="Mao C.L."/>
            <person name="Liu Y.L."/>
            <person name="Hao S.J."/>
            <person name="Liu W.Q."/>
            <person name="Lv M.Q."/>
            <person name="Zhang H.B."/>
            <person name="Liu Y."/>
            <person name="Hu-Tang G.R."/>
            <person name="Wang J.P."/>
            <person name="Wang J.H."/>
            <person name="Sun Y.H."/>
            <person name="Ni S.B."/>
            <person name="Chen W.B."/>
            <person name="Zhang X.C."/>
            <person name="Jiao Y.N."/>
            <person name="Eichler E.E."/>
            <person name="Li G.H."/>
            <person name="Liu X."/>
            <person name="Gao L.Z."/>
        </authorList>
    </citation>
    <scope>NUCLEOTIDE SEQUENCE [LARGE SCALE GENOMIC DNA]</scope>
    <source>
        <strain evidence="3">cv. GT1</strain>
        <tissue evidence="2">Leaf</tissue>
    </source>
</reference>
<dbReference type="AlphaFoldDB" id="A0A6A6M8Q2"/>
<dbReference type="EMBL" id="JAAGAX010000008">
    <property type="protein sequence ID" value="KAF2308329.1"/>
    <property type="molecule type" value="Genomic_DNA"/>
</dbReference>